<protein>
    <submittedName>
        <fullName evidence="2">Kinase-like protein</fullName>
    </submittedName>
</protein>
<keyword evidence="3" id="KW-1185">Reference proteome</keyword>
<dbReference type="AlphaFoldDB" id="A0A9P4HAB1"/>
<accession>A0A9P4HAB1</accession>
<evidence type="ECO:0000313" key="3">
    <source>
        <dbReference type="Proteomes" id="UP000799777"/>
    </source>
</evidence>
<dbReference type="PANTHER" id="PTHR24359:SF37">
    <property type="entry name" value="PROTEIN KINASE DOMAIN-CONTAINING PROTEIN"/>
    <property type="match status" value="1"/>
</dbReference>
<dbReference type="SMART" id="SM00220">
    <property type="entry name" value="S_TKc"/>
    <property type="match status" value="1"/>
</dbReference>
<keyword evidence="2" id="KW-0418">Kinase</keyword>
<dbReference type="Gene3D" id="1.10.510.10">
    <property type="entry name" value="Transferase(Phosphotransferase) domain 1"/>
    <property type="match status" value="1"/>
</dbReference>
<proteinExistence type="predicted"/>
<dbReference type="Pfam" id="PF00069">
    <property type="entry name" value="Pkinase"/>
    <property type="match status" value="1"/>
</dbReference>
<evidence type="ECO:0000259" key="1">
    <source>
        <dbReference type="PROSITE" id="PS50011"/>
    </source>
</evidence>
<organism evidence="2 3">
    <name type="scientific">Setomelanomma holmii</name>
    <dbReference type="NCBI Taxonomy" id="210430"/>
    <lineage>
        <taxon>Eukaryota</taxon>
        <taxon>Fungi</taxon>
        <taxon>Dikarya</taxon>
        <taxon>Ascomycota</taxon>
        <taxon>Pezizomycotina</taxon>
        <taxon>Dothideomycetes</taxon>
        <taxon>Pleosporomycetidae</taxon>
        <taxon>Pleosporales</taxon>
        <taxon>Pleosporineae</taxon>
        <taxon>Phaeosphaeriaceae</taxon>
        <taxon>Setomelanomma</taxon>
    </lineage>
</organism>
<feature type="non-terminal residue" evidence="2">
    <location>
        <position position="614"/>
    </location>
</feature>
<comment type="caution">
    <text evidence="2">The sequence shown here is derived from an EMBL/GenBank/DDBJ whole genome shotgun (WGS) entry which is preliminary data.</text>
</comment>
<dbReference type="PROSITE" id="PS50011">
    <property type="entry name" value="PROTEIN_KINASE_DOM"/>
    <property type="match status" value="1"/>
</dbReference>
<evidence type="ECO:0000313" key="2">
    <source>
        <dbReference type="EMBL" id="KAF2030943.1"/>
    </source>
</evidence>
<dbReference type="OrthoDB" id="1046782at2759"/>
<keyword evidence="2" id="KW-0808">Transferase</keyword>
<dbReference type="Proteomes" id="UP000799777">
    <property type="component" value="Unassembled WGS sequence"/>
</dbReference>
<dbReference type="EMBL" id="ML978185">
    <property type="protein sequence ID" value="KAF2030943.1"/>
    <property type="molecule type" value="Genomic_DNA"/>
</dbReference>
<dbReference type="GO" id="GO:0005524">
    <property type="term" value="F:ATP binding"/>
    <property type="evidence" value="ECO:0007669"/>
    <property type="project" value="InterPro"/>
</dbReference>
<gene>
    <name evidence="2" type="ORF">EK21DRAFT_30941</name>
</gene>
<feature type="non-terminal residue" evidence="2">
    <location>
        <position position="1"/>
    </location>
</feature>
<feature type="domain" description="Protein kinase" evidence="1">
    <location>
        <begin position="227"/>
        <end position="556"/>
    </location>
</feature>
<sequence>QPAQSDISSIVRDAGYSLPLSDIAEDRPPEQSLDLAEIGTQFPSNDTSVAKPIQKSNYLETELRNGRVESAERKDLEFLPIDQLERIMTYESIYQELQRAGLEREQLHESSASLCRRRELSRQRIFAVLCMLQMPALIVEFEQEGIFDSDLPFIFKKDAVYREIVADSKRARKKILSFQSTSWQPLHLESFERYQYQVAAPIFKLSWLADEKVLHFALKERLVLPFMHAEDTSPYGNLGTTVRREGGTSIVRRVKIHKAHFNASPDTRIKEDVYFAVKELDVSHGSDRTHGEKEDRALKRFNAQSHPHLIRLLATYTYESRFHLIFPWANGNLKDLWMAPSHQLLPGDHHNLITIRWMSAQILGLAKALQIIHDCPVDKDNVQGLSLDERKKRYGRHGDLKPENILWFKGDQANGPTGILQIADFGFADFHSKHSRSHVRRSAVGGITDTYKAPEYDVSPTVSPQYDIWSFGCILLQFVVWYMRGWRGVDDFSMARSAESRGSGAPIATDIFFGLEPSGTSRFKARAKASVAAMCKTLKEDRTTCSDYVLDLLDYIQINLLRVDSFKRDKIDVIVERLGKMDNVCHQLDKYCMVRTREGRRTPSGLSEVIEVAE</sequence>
<dbReference type="InterPro" id="IPR011009">
    <property type="entry name" value="Kinase-like_dom_sf"/>
</dbReference>
<dbReference type="GO" id="GO:0004674">
    <property type="term" value="F:protein serine/threonine kinase activity"/>
    <property type="evidence" value="ECO:0007669"/>
    <property type="project" value="TreeGrafter"/>
</dbReference>
<reference evidence="2" key="1">
    <citation type="journal article" date="2020" name="Stud. Mycol.">
        <title>101 Dothideomycetes genomes: a test case for predicting lifestyles and emergence of pathogens.</title>
        <authorList>
            <person name="Haridas S."/>
            <person name="Albert R."/>
            <person name="Binder M."/>
            <person name="Bloem J."/>
            <person name="Labutti K."/>
            <person name="Salamov A."/>
            <person name="Andreopoulos B."/>
            <person name="Baker S."/>
            <person name="Barry K."/>
            <person name="Bills G."/>
            <person name="Bluhm B."/>
            <person name="Cannon C."/>
            <person name="Castanera R."/>
            <person name="Culley D."/>
            <person name="Daum C."/>
            <person name="Ezra D."/>
            <person name="Gonzalez J."/>
            <person name="Henrissat B."/>
            <person name="Kuo A."/>
            <person name="Liang C."/>
            <person name="Lipzen A."/>
            <person name="Lutzoni F."/>
            <person name="Magnuson J."/>
            <person name="Mondo S."/>
            <person name="Nolan M."/>
            <person name="Ohm R."/>
            <person name="Pangilinan J."/>
            <person name="Park H.-J."/>
            <person name="Ramirez L."/>
            <person name="Alfaro M."/>
            <person name="Sun H."/>
            <person name="Tritt A."/>
            <person name="Yoshinaga Y."/>
            <person name="Zwiers L.-H."/>
            <person name="Turgeon B."/>
            <person name="Goodwin S."/>
            <person name="Spatafora J."/>
            <person name="Crous P."/>
            <person name="Grigoriev I."/>
        </authorList>
    </citation>
    <scope>NUCLEOTIDE SEQUENCE</scope>
    <source>
        <strain evidence="2">CBS 110217</strain>
    </source>
</reference>
<dbReference type="CDD" id="cd00180">
    <property type="entry name" value="PKc"/>
    <property type="match status" value="1"/>
</dbReference>
<name>A0A9P4HAB1_9PLEO</name>
<dbReference type="InterPro" id="IPR000719">
    <property type="entry name" value="Prot_kinase_dom"/>
</dbReference>
<dbReference type="SUPFAM" id="SSF56112">
    <property type="entry name" value="Protein kinase-like (PK-like)"/>
    <property type="match status" value="1"/>
</dbReference>
<dbReference type="PANTHER" id="PTHR24359">
    <property type="entry name" value="SERINE/THREONINE-PROTEIN KINASE SBK1"/>
    <property type="match status" value="1"/>
</dbReference>